<dbReference type="RefSeq" id="WP_338736741.1">
    <property type="nucleotide sequence ID" value="NZ_CP146612.1"/>
</dbReference>
<evidence type="ECO:0000259" key="2">
    <source>
        <dbReference type="Pfam" id="PF14242"/>
    </source>
</evidence>
<feature type="transmembrane region" description="Helical" evidence="1">
    <location>
        <begin position="49"/>
        <end position="70"/>
    </location>
</feature>
<keyword evidence="1" id="KW-1133">Transmembrane helix</keyword>
<protein>
    <submittedName>
        <fullName evidence="3">DUF4342 domain-containing protein</fullName>
    </submittedName>
</protein>
<sequence>MATEKFTVSGDKVLSRIKELIREGNIRRVRLIHDGRTIIDIPLSVGAPVAAVGILAAPVLAAIGAFAALVTECTIEVEKMDDSGSRGSGAELPE</sequence>
<proteinExistence type="predicted"/>
<dbReference type="Proteomes" id="UP001375370">
    <property type="component" value="Chromosome"/>
</dbReference>
<reference evidence="3 4" key="1">
    <citation type="submission" date="2024-03" db="EMBL/GenBank/DDBJ databases">
        <title>A Dehalogenimonas Isolated from Estuarine Sediments Dihaloeliminates Chlorinated Alkanes.</title>
        <authorList>
            <person name="Yang Y."/>
            <person name="Wang H."/>
        </authorList>
    </citation>
    <scope>NUCLEOTIDE SEQUENCE [LARGE SCALE GENOMIC DNA]</scope>
    <source>
        <strain evidence="3 4">W</strain>
    </source>
</reference>
<keyword evidence="4" id="KW-1185">Reference proteome</keyword>
<keyword evidence="1" id="KW-0812">Transmembrane</keyword>
<dbReference type="InterPro" id="IPR025642">
    <property type="entry name" value="DUF4342"/>
</dbReference>
<evidence type="ECO:0000313" key="4">
    <source>
        <dbReference type="Proteomes" id="UP001375370"/>
    </source>
</evidence>
<keyword evidence="1" id="KW-0472">Membrane</keyword>
<evidence type="ECO:0000256" key="1">
    <source>
        <dbReference type="SAM" id="Phobius"/>
    </source>
</evidence>
<accession>A0ABZ2J5W4</accession>
<dbReference type="Pfam" id="PF14242">
    <property type="entry name" value="DUF4342"/>
    <property type="match status" value="1"/>
</dbReference>
<evidence type="ECO:0000313" key="3">
    <source>
        <dbReference type="EMBL" id="WWX24629.1"/>
    </source>
</evidence>
<gene>
    <name evidence="3" type="ORF">V8247_05010</name>
</gene>
<dbReference type="EMBL" id="CP146612">
    <property type="protein sequence ID" value="WWX24629.1"/>
    <property type="molecule type" value="Genomic_DNA"/>
</dbReference>
<organism evidence="3 4">
    <name type="scientific">Candidatus Dehalogenimonas loeffleri</name>
    <dbReference type="NCBI Taxonomy" id="3127115"/>
    <lineage>
        <taxon>Bacteria</taxon>
        <taxon>Bacillati</taxon>
        <taxon>Chloroflexota</taxon>
        <taxon>Dehalococcoidia</taxon>
        <taxon>Dehalococcoidales</taxon>
        <taxon>Dehalococcoidaceae</taxon>
        <taxon>Dehalogenimonas</taxon>
    </lineage>
</organism>
<name>A0ABZ2J5W4_9CHLR</name>
<feature type="domain" description="DUF4342" evidence="2">
    <location>
        <begin position="3"/>
        <end position="79"/>
    </location>
</feature>